<dbReference type="InterPro" id="IPR017972">
    <property type="entry name" value="Cyt_P450_CS"/>
</dbReference>
<protein>
    <submittedName>
        <fullName evidence="10">Cytochrome P450</fullName>
    </submittedName>
</protein>
<proteinExistence type="inferred from homology"/>
<dbReference type="PROSITE" id="PS00086">
    <property type="entry name" value="CYTOCHROME_P450"/>
    <property type="match status" value="1"/>
</dbReference>
<keyword evidence="11" id="KW-1185">Reference proteome</keyword>
<comment type="similarity">
    <text evidence="2 9">Belongs to the cytochrome P450 family.</text>
</comment>
<evidence type="ECO:0000313" key="10">
    <source>
        <dbReference type="EMBL" id="KAF2092939.1"/>
    </source>
</evidence>
<reference evidence="10" key="1">
    <citation type="journal article" date="2020" name="Stud. Mycol.">
        <title>101 Dothideomycetes genomes: a test case for predicting lifestyles and emergence of pathogens.</title>
        <authorList>
            <person name="Haridas S."/>
            <person name="Albert R."/>
            <person name="Binder M."/>
            <person name="Bloem J."/>
            <person name="Labutti K."/>
            <person name="Salamov A."/>
            <person name="Andreopoulos B."/>
            <person name="Baker S."/>
            <person name="Barry K."/>
            <person name="Bills G."/>
            <person name="Bluhm B."/>
            <person name="Cannon C."/>
            <person name="Castanera R."/>
            <person name="Culley D."/>
            <person name="Daum C."/>
            <person name="Ezra D."/>
            <person name="Gonzalez J."/>
            <person name="Henrissat B."/>
            <person name="Kuo A."/>
            <person name="Liang C."/>
            <person name="Lipzen A."/>
            <person name="Lutzoni F."/>
            <person name="Magnuson J."/>
            <person name="Mondo S."/>
            <person name="Nolan M."/>
            <person name="Ohm R."/>
            <person name="Pangilinan J."/>
            <person name="Park H.-J."/>
            <person name="Ramirez L."/>
            <person name="Alfaro M."/>
            <person name="Sun H."/>
            <person name="Tritt A."/>
            <person name="Yoshinaga Y."/>
            <person name="Zwiers L.-H."/>
            <person name="Turgeon B."/>
            <person name="Goodwin S."/>
            <person name="Spatafora J."/>
            <person name="Crous P."/>
            <person name="Grigoriev I."/>
        </authorList>
    </citation>
    <scope>NUCLEOTIDE SEQUENCE</scope>
    <source>
        <strain evidence="10">CBS 133067</strain>
    </source>
</reference>
<organism evidence="10 11">
    <name type="scientific">Rhizodiscina lignyota</name>
    <dbReference type="NCBI Taxonomy" id="1504668"/>
    <lineage>
        <taxon>Eukaryota</taxon>
        <taxon>Fungi</taxon>
        <taxon>Dikarya</taxon>
        <taxon>Ascomycota</taxon>
        <taxon>Pezizomycotina</taxon>
        <taxon>Dothideomycetes</taxon>
        <taxon>Pleosporomycetidae</taxon>
        <taxon>Aulographales</taxon>
        <taxon>Rhizodiscinaceae</taxon>
        <taxon>Rhizodiscina</taxon>
    </lineage>
</organism>
<dbReference type="PRINTS" id="PR00385">
    <property type="entry name" value="P450"/>
</dbReference>
<dbReference type="PANTHER" id="PTHR24287:SF17">
    <property type="entry name" value="P450, PUTATIVE (EUROFUNG)-RELATED"/>
    <property type="match status" value="1"/>
</dbReference>
<sequence length="507" mass="57359">MAYSPVVFAAISLLAALIGFATFKQVKLYYSRRRLALENGCKPIQGRFPHKDPILGTDYMREGMAAKAKFKALERVSGLFDRLGATYSFRLFHKTMVMTAEPENIKAILSVKFNDYGSGNRAKVLGPLLGRGIFTTDGESWAHSRAMIRPNFTRHQVSNLDAVEEYVQDMFKLIPRDGSEVDLQPLFFRLTMDSATEFLFGQSVHSLRPDIPGIPSGNAFARAFDLAQYHCSLRFRMGLLASIKGQPKEDVEAIQTCHAYVERFVDDAIRYREKYSSGDGPSEKRYTFLYELVKETMDRVRLRDEVMNLLLAGRDTTASLLSNLFHHLAKRPEVWKHLHAEVATLDGARPGFEQLKELTYLQRCIKESLRLNPPVPGILREAIKDTVLPVGGGVDGKSPLFVKRGTLFSLSVYGMHRRKDIYGPNAREFDPDRWEKLRPQGWEYLPFNGGPRICIGQQYALTEAAYVIVRMLQEYQSMESHDPLPWLEQMAVTCCSANGVKVALTPA</sequence>
<evidence type="ECO:0000256" key="5">
    <source>
        <dbReference type="ARBA" id="ARBA00023002"/>
    </source>
</evidence>
<dbReference type="InterPro" id="IPR047146">
    <property type="entry name" value="Cyt_P450_E_CYP52_fungi"/>
</dbReference>
<dbReference type="Gene3D" id="1.10.630.10">
    <property type="entry name" value="Cytochrome P450"/>
    <property type="match status" value="1"/>
</dbReference>
<dbReference type="PRINTS" id="PR01239">
    <property type="entry name" value="EP450IICYP52"/>
</dbReference>
<accession>A0A9P4I3D7</accession>
<keyword evidence="7 9" id="KW-0503">Monooxygenase</keyword>
<feature type="binding site" description="axial binding residue" evidence="8">
    <location>
        <position position="454"/>
    </location>
    <ligand>
        <name>heme</name>
        <dbReference type="ChEBI" id="CHEBI:30413"/>
    </ligand>
    <ligandPart>
        <name>Fe</name>
        <dbReference type="ChEBI" id="CHEBI:18248"/>
    </ligandPart>
</feature>
<dbReference type="GO" id="GO:0005506">
    <property type="term" value="F:iron ion binding"/>
    <property type="evidence" value="ECO:0007669"/>
    <property type="project" value="InterPro"/>
</dbReference>
<dbReference type="OrthoDB" id="1470350at2759"/>
<evidence type="ECO:0000256" key="9">
    <source>
        <dbReference type="RuleBase" id="RU000461"/>
    </source>
</evidence>
<evidence type="ECO:0000256" key="4">
    <source>
        <dbReference type="ARBA" id="ARBA00022723"/>
    </source>
</evidence>
<dbReference type="Pfam" id="PF00067">
    <property type="entry name" value="p450"/>
    <property type="match status" value="1"/>
</dbReference>
<comment type="cofactor">
    <cofactor evidence="1 8">
        <name>heme</name>
        <dbReference type="ChEBI" id="CHEBI:30413"/>
    </cofactor>
</comment>
<evidence type="ECO:0000256" key="8">
    <source>
        <dbReference type="PIRSR" id="PIRSR602402-1"/>
    </source>
</evidence>
<evidence type="ECO:0000313" key="11">
    <source>
        <dbReference type="Proteomes" id="UP000799772"/>
    </source>
</evidence>
<dbReference type="InterPro" id="IPR036396">
    <property type="entry name" value="Cyt_P450_sf"/>
</dbReference>
<evidence type="ECO:0000256" key="7">
    <source>
        <dbReference type="ARBA" id="ARBA00023033"/>
    </source>
</evidence>
<evidence type="ECO:0000256" key="2">
    <source>
        <dbReference type="ARBA" id="ARBA00010617"/>
    </source>
</evidence>
<comment type="caution">
    <text evidence="10">The sequence shown here is derived from an EMBL/GenBank/DDBJ whole genome shotgun (WGS) entry which is preliminary data.</text>
</comment>
<dbReference type="PRINTS" id="PR00464">
    <property type="entry name" value="EP450II"/>
</dbReference>
<dbReference type="InterPro" id="IPR002402">
    <property type="entry name" value="Cyt_P450_E_grp-II"/>
</dbReference>
<evidence type="ECO:0000256" key="1">
    <source>
        <dbReference type="ARBA" id="ARBA00001971"/>
    </source>
</evidence>
<dbReference type="GO" id="GO:0020037">
    <property type="term" value="F:heme binding"/>
    <property type="evidence" value="ECO:0007669"/>
    <property type="project" value="InterPro"/>
</dbReference>
<dbReference type="InterPro" id="IPR002974">
    <property type="entry name" value="Cyt_P450_E_CYP52_ascomycetes"/>
</dbReference>
<keyword evidence="3 8" id="KW-0349">Heme</keyword>
<evidence type="ECO:0000256" key="6">
    <source>
        <dbReference type="ARBA" id="ARBA00023004"/>
    </source>
</evidence>
<dbReference type="SUPFAM" id="SSF48264">
    <property type="entry name" value="Cytochrome P450"/>
    <property type="match status" value="1"/>
</dbReference>
<evidence type="ECO:0000256" key="3">
    <source>
        <dbReference type="ARBA" id="ARBA00022617"/>
    </source>
</evidence>
<dbReference type="CDD" id="cd11063">
    <property type="entry name" value="CYP52"/>
    <property type="match status" value="1"/>
</dbReference>
<dbReference type="PANTHER" id="PTHR24287">
    <property type="entry name" value="P450, PUTATIVE (EUROFUNG)-RELATED"/>
    <property type="match status" value="1"/>
</dbReference>
<dbReference type="AlphaFoldDB" id="A0A9P4I3D7"/>
<name>A0A9P4I3D7_9PEZI</name>
<dbReference type="InterPro" id="IPR001128">
    <property type="entry name" value="Cyt_P450"/>
</dbReference>
<keyword evidence="5 9" id="KW-0560">Oxidoreductase</keyword>
<keyword evidence="4 8" id="KW-0479">Metal-binding</keyword>
<gene>
    <name evidence="10" type="ORF">NA57DRAFT_62041</name>
</gene>
<dbReference type="GO" id="GO:0016712">
    <property type="term" value="F:oxidoreductase activity, acting on paired donors, with incorporation or reduction of molecular oxygen, reduced flavin or flavoprotein as one donor, and incorporation of one atom of oxygen"/>
    <property type="evidence" value="ECO:0007669"/>
    <property type="project" value="InterPro"/>
</dbReference>
<dbReference type="EMBL" id="ML978141">
    <property type="protein sequence ID" value="KAF2092939.1"/>
    <property type="molecule type" value="Genomic_DNA"/>
</dbReference>
<dbReference type="Proteomes" id="UP000799772">
    <property type="component" value="Unassembled WGS sequence"/>
</dbReference>
<keyword evidence="6 8" id="KW-0408">Iron</keyword>